<dbReference type="Proteomes" id="UP001315278">
    <property type="component" value="Unassembled WGS sequence"/>
</dbReference>
<dbReference type="Pfam" id="PF07110">
    <property type="entry name" value="EthD"/>
    <property type="match status" value="1"/>
</dbReference>
<dbReference type="EMBL" id="JAFCJH010000008">
    <property type="protein sequence ID" value="MBR0795787.1"/>
    <property type="molecule type" value="Genomic_DNA"/>
</dbReference>
<dbReference type="SUPFAM" id="SSF54909">
    <property type="entry name" value="Dimeric alpha+beta barrel"/>
    <property type="match status" value="1"/>
</dbReference>
<dbReference type="NCBIfam" id="TIGR02118">
    <property type="entry name" value="EthD family reductase"/>
    <property type="match status" value="1"/>
</dbReference>
<evidence type="ECO:0000313" key="2">
    <source>
        <dbReference type="EMBL" id="MBR0795787.1"/>
    </source>
</evidence>
<keyword evidence="3" id="KW-1185">Reference proteome</keyword>
<comment type="caution">
    <text evidence="2">The sequence shown here is derived from an EMBL/GenBank/DDBJ whole genome shotgun (WGS) entry which is preliminary data.</text>
</comment>
<dbReference type="InterPro" id="IPR009799">
    <property type="entry name" value="EthD_dom"/>
</dbReference>
<reference evidence="3" key="1">
    <citation type="journal article" date="2021" name="ISME J.">
        <title>Evolutionary origin and ecological implication of a unique nif island in free-living Bradyrhizobium lineages.</title>
        <authorList>
            <person name="Tao J."/>
        </authorList>
    </citation>
    <scope>NUCLEOTIDE SEQUENCE [LARGE SCALE GENOMIC DNA]</scope>
    <source>
        <strain evidence="3">SZCCT0434</strain>
    </source>
</reference>
<organism evidence="2 3">
    <name type="scientific">Bradyrhizobium jicamae</name>
    <dbReference type="NCBI Taxonomy" id="280332"/>
    <lineage>
        <taxon>Bacteria</taxon>
        <taxon>Pseudomonadati</taxon>
        <taxon>Pseudomonadota</taxon>
        <taxon>Alphaproteobacteria</taxon>
        <taxon>Hyphomicrobiales</taxon>
        <taxon>Nitrobacteraceae</taxon>
        <taxon>Bradyrhizobium</taxon>
    </lineage>
</organism>
<evidence type="ECO:0000313" key="3">
    <source>
        <dbReference type="Proteomes" id="UP001315278"/>
    </source>
</evidence>
<proteinExistence type="predicted"/>
<gene>
    <name evidence="2" type="ORF">JQ615_10335</name>
</gene>
<sequence>MTYKIIGILKRPDGMTFEQFKTWWVEVHVPRVMKWPGIVAYEINFPLNENESFDGVAAVSFDTREAAEKVFQTPEGNSARSAAITETSRNVIFVAEEVVIVPRPAR</sequence>
<name>A0ABS5FG71_9BRAD</name>
<dbReference type="RefSeq" id="WP_212492490.1">
    <property type="nucleotide sequence ID" value="NZ_JAFCJH010000008.1"/>
</dbReference>
<evidence type="ECO:0000259" key="1">
    <source>
        <dbReference type="Pfam" id="PF07110"/>
    </source>
</evidence>
<dbReference type="Gene3D" id="3.30.70.100">
    <property type="match status" value="1"/>
</dbReference>
<accession>A0ABS5FG71</accession>
<protein>
    <submittedName>
        <fullName evidence="2">EthD family reductase</fullName>
    </submittedName>
</protein>
<feature type="domain" description="EthD" evidence="1">
    <location>
        <begin position="13"/>
        <end position="78"/>
    </location>
</feature>
<dbReference type="InterPro" id="IPR011008">
    <property type="entry name" value="Dimeric_a/b-barrel"/>
</dbReference>